<evidence type="ECO:0000256" key="2">
    <source>
        <dbReference type="SAM" id="MobiDB-lite"/>
    </source>
</evidence>
<dbReference type="PANTHER" id="PTHR21974:SF2">
    <property type="entry name" value="RE15880P"/>
    <property type="match status" value="1"/>
</dbReference>
<sequence length="601" mass="70221">MGNCLSNIFIQRGMDLIFRFLQLRQSNPTSNLSHSPNPEGPVDDIQDEIRAEGTQRVRIEVPKQELTETLLQEYLELERMARRLERKQVLSNWETKNHLADEAMRKLVHLEARHKELKKQTEKARTDLEHLEQPGIRAHLRQQGIYVSRHERAKELSDSAIVKEETSFKELATIKAEYSRAQLFANLYREKCEKLEKAHQKQEEIFCSVNGSAEYMDLVPVRELESAQDWLQRVTLAKFKWTNGRALLIHASIQLSYGLASWEELQQINGARSRYFTVVEARNNFVNSINNIQSCRVYLGRVRFPYVTEEEIQSMELAIQNAFNDLQSNVALKRVLTICQGMQDKLNSLISWFDKVINQTIIRDLDKANANVEKLWTQTRELRLELLRKLVHEKLGREIEPKELDIGEEEEDDDNFEEEEVRNEELELSVGEVNNEEGEEENLNGEVVDEERGFESEDELRRGEDKSENEEESEGNQEELVEEAEDGGIEENFREEDKSENEEDRGIEEKLREEEKSRNKEKDRGIEEGLKEESKNEVKEEKIREGNKRHVHRKKVIFVPNHQIASPSTSSITLSSQNLYENGLRKSNLKEIIKIHFLNIK</sequence>
<protein>
    <submittedName>
        <fullName evidence="3">Uncharacterized protein</fullName>
    </submittedName>
</protein>
<evidence type="ECO:0000313" key="3">
    <source>
        <dbReference type="EMBL" id="CAD2129593.1"/>
    </source>
</evidence>
<gene>
    <name evidence="3" type="ORF">MENT_LOCUS2659</name>
</gene>
<feature type="compositionally biased region" description="Acidic residues" evidence="2">
    <location>
        <begin position="434"/>
        <end position="449"/>
    </location>
</feature>
<dbReference type="Proteomes" id="UP000580250">
    <property type="component" value="Unassembled WGS sequence"/>
</dbReference>
<dbReference type="PANTHER" id="PTHR21974">
    <property type="entry name" value="RE15880P"/>
    <property type="match status" value="1"/>
</dbReference>
<organism evidence="3 4">
    <name type="scientific">Meloidogyne enterolobii</name>
    <name type="common">Root-knot nematode worm</name>
    <name type="synonym">Meloidogyne mayaguensis</name>
    <dbReference type="NCBI Taxonomy" id="390850"/>
    <lineage>
        <taxon>Eukaryota</taxon>
        <taxon>Metazoa</taxon>
        <taxon>Ecdysozoa</taxon>
        <taxon>Nematoda</taxon>
        <taxon>Chromadorea</taxon>
        <taxon>Rhabditida</taxon>
        <taxon>Tylenchina</taxon>
        <taxon>Tylenchomorpha</taxon>
        <taxon>Tylenchoidea</taxon>
        <taxon>Meloidogynidae</taxon>
        <taxon>Meloidogyninae</taxon>
        <taxon>Meloidogyne</taxon>
    </lineage>
</organism>
<feature type="compositionally biased region" description="Acidic residues" evidence="2">
    <location>
        <begin position="406"/>
        <end position="422"/>
    </location>
</feature>
<reference evidence="3 4" key="1">
    <citation type="submission" date="2020-08" db="EMBL/GenBank/DDBJ databases">
        <authorList>
            <person name="Koutsovoulos G."/>
            <person name="Danchin GJ E."/>
        </authorList>
    </citation>
    <scope>NUCLEOTIDE SEQUENCE [LARGE SCALE GENOMIC DNA]</scope>
</reference>
<accession>A0A6V7TNZ3</accession>
<dbReference type="AlphaFoldDB" id="A0A6V7TNZ3"/>
<feature type="compositionally biased region" description="Basic and acidic residues" evidence="2">
    <location>
        <begin position="507"/>
        <end position="548"/>
    </location>
</feature>
<feature type="compositionally biased region" description="Basic and acidic residues" evidence="2">
    <location>
        <begin position="450"/>
        <end position="466"/>
    </location>
</feature>
<evidence type="ECO:0000313" key="4">
    <source>
        <dbReference type="Proteomes" id="UP000580250"/>
    </source>
</evidence>
<dbReference type="OrthoDB" id="6432391at2759"/>
<name>A0A6V7TNZ3_MELEN</name>
<dbReference type="EMBL" id="CAJEWN010000008">
    <property type="protein sequence ID" value="CAD2129593.1"/>
    <property type="molecule type" value="Genomic_DNA"/>
</dbReference>
<keyword evidence="1" id="KW-0175">Coiled coil</keyword>
<proteinExistence type="predicted"/>
<feature type="region of interest" description="Disordered" evidence="2">
    <location>
        <begin position="402"/>
        <end position="548"/>
    </location>
</feature>
<comment type="caution">
    <text evidence="3">The sequence shown here is derived from an EMBL/GenBank/DDBJ whole genome shotgun (WGS) entry which is preliminary data.</text>
</comment>
<evidence type="ECO:0000256" key="1">
    <source>
        <dbReference type="SAM" id="Coils"/>
    </source>
</evidence>
<dbReference type="GO" id="GO:0005929">
    <property type="term" value="C:cilium"/>
    <property type="evidence" value="ECO:0007669"/>
    <property type="project" value="TreeGrafter"/>
</dbReference>
<feature type="coiled-coil region" evidence="1">
    <location>
        <begin position="67"/>
        <end position="127"/>
    </location>
</feature>
<feature type="compositionally biased region" description="Acidic residues" evidence="2">
    <location>
        <begin position="467"/>
        <end position="489"/>
    </location>
</feature>